<keyword evidence="3" id="KW-0813">Transport</keyword>
<dbReference type="GO" id="GO:0048499">
    <property type="term" value="P:synaptic vesicle membrane organization"/>
    <property type="evidence" value="ECO:0007669"/>
    <property type="project" value="TreeGrafter"/>
</dbReference>
<keyword evidence="5" id="KW-0653">Protein transport</keyword>
<evidence type="ECO:0000256" key="7">
    <source>
        <dbReference type="SAM" id="MobiDB-lite"/>
    </source>
</evidence>
<dbReference type="GO" id="GO:1904115">
    <property type="term" value="C:axon cytoplasm"/>
    <property type="evidence" value="ECO:0007669"/>
    <property type="project" value="GOC"/>
</dbReference>
<evidence type="ECO:0000256" key="6">
    <source>
        <dbReference type="ARBA" id="ARBA00023136"/>
    </source>
</evidence>
<keyword evidence="10" id="KW-1185">Reference proteome</keyword>
<feature type="region of interest" description="Disordered" evidence="7">
    <location>
        <begin position="298"/>
        <end position="326"/>
    </location>
</feature>
<dbReference type="STRING" id="36087.A0A077ZGK3"/>
<comment type="similarity">
    <text evidence="2">Belongs to the adaptor complexes large subunit family.</text>
</comment>
<dbReference type="EMBL" id="HG806410">
    <property type="protein sequence ID" value="CDW58768.1"/>
    <property type="molecule type" value="Genomic_DNA"/>
</dbReference>
<dbReference type="InterPro" id="IPR011989">
    <property type="entry name" value="ARM-like"/>
</dbReference>
<protein>
    <submittedName>
        <fullName evidence="9">AP-3 complex subunit delta-1</fullName>
    </submittedName>
</protein>
<dbReference type="GO" id="GO:0098943">
    <property type="term" value="P:neurotransmitter receptor transport, postsynaptic endosome to lysosome"/>
    <property type="evidence" value="ECO:0007669"/>
    <property type="project" value="TreeGrafter"/>
</dbReference>
<reference evidence="9" key="2">
    <citation type="submission" date="2014-03" db="EMBL/GenBank/DDBJ databases">
        <title>The whipworm genome and dual-species transcriptomics of an intimate host-pathogen interaction.</title>
        <authorList>
            <person name="Foth B.J."/>
            <person name="Tsai I.J."/>
            <person name="Reid A.J."/>
            <person name="Bancroft A.J."/>
            <person name="Nichol S."/>
            <person name="Tracey A."/>
            <person name="Holroyd N."/>
            <person name="Cotton J.A."/>
            <person name="Stanley E.J."/>
            <person name="Zarowiecki M."/>
            <person name="Liu J.Z."/>
            <person name="Huckvale T."/>
            <person name="Cooper P.J."/>
            <person name="Grencis R.K."/>
            <person name="Berriman M."/>
        </authorList>
    </citation>
    <scope>NUCLEOTIDE SEQUENCE [LARGE SCALE GENOMIC DNA]</scope>
</reference>
<dbReference type="InterPro" id="IPR010474">
    <property type="entry name" value="AP3D_dom_metazoa"/>
</dbReference>
<dbReference type="InterPro" id="IPR017105">
    <property type="entry name" value="AP3_complex_dsu"/>
</dbReference>
<evidence type="ECO:0000256" key="2">
    <source>
        <dbReference type="ARBA" id="ARBA00006613"/>
    </source>
</evidence>
<dbReference type="PANTHER" id="PTHR22781">
    <property type="entry name" value="DELTA ADAPTIN-RELATED"/>
    <property type="match status" value="1"/>
</dbReference>
<evidence type="ECO:0000256" key="3">
    <source>
        <dbReference type="ARBA" id="ARBA00022448"/>
    </source>
</evidence>
<dbReference type="AlphaFoldDB" id="A0A077ZGK3"/>
<dbReference type="InterPro" id="IPR002553">
    <property type="entry name" value="Clathrin/coatomer_adapt-like_N"/>
</dbReference>
<reference evidence="9" key="1">
    <citation type="submission" date="2014-01" db="EMBL/GenBank/DDBJ databases">
        <authorList>
            <person name="Aslett M."/>
        </authorList>
    </citation>
    <scope>NUCLEOTIDE SEQUENCE</scope>
</reference>
<dbReference type="GO" id="GO:0098830">
    <property type="term" value="C:presynaptic endosome"/>
    <property type="evidence" value="ECO:0007669"/>
    <property type="project" value="TreeGrafter"/>
</dbReference>
<dbReference type="GO" id="GO:0048490">
    <property type="term" value="P:anterograde synaptic vesicle transport"/>
    <property type="evidence" value="ECO:0007669"/>
    <property type="project" value="TreeGrafter"/>
</dbReference>
<evidence type="ECO:0000313" key="9">
    <source>
        <dbReference type="EMBL" id="CDW58768.1"/>
    </source>
</evidence>
<sequence>MTKAEGTKHGSLIAQQMLDVAVRVLPIRHFAVSQMACLIDNANMVLIGSSQYRSDLSSVLYAAAWICGEFSEHLPDPQGTIEAMLRTKTSMMPGKIQSVYCYLLMLAYETESDWDRIYSLNNLLLSKLPQFLSSDYLETQERVIQCFIWYELVCDDLKALFAGDLNPVAPKAQRKLPIPEGLAEIESNPHYLKPSKTVARDSGRKYSKESLESYPEVNIQLDKPLGIINGIFLKGRILFQPVPIVPGMLGLEHYEKNLKRSSRRSHDKKKKKGHRHRSSSLSDPERFVQYEIYQGDGEMPENATVTDEEKTSLNEFPTMKYDTLNT</sequence>
<evidence type="ECO:0000256" key="4">
    <source>
        <dbReference type="ARBA" id="ARBA00022737"/>
    </source>
</evidence>
<dbReference type="Pfam" id="PF01602">
    <property type="entry name" value="Adaptin_N"/>
    <property type="match status" value="1"/>
</dbReference>
<feature type="region of interest" description="Disordered" evidence="7">
    <location>
        <begin position="256"/>
        <end position="285"/>
    </location>
</feature>
<evidence type="ECO:0000313" key="10">
    <source>
        <dbReference type="Proteomes" id="UP000030665"/>
    </source>
</evidence>
<dbReference type="GO" id="GO:0010008">
    <property type="term" value="C:endosome membrane"/>
    <property type="evidence" value="ECO:0007669"/>
    <property type="project" value="TreeGrafter"/>
</dbReference>
<dbReference type="Proteomes" id="UP000030665">
    <property type="component" value="Unassembled WGS sequence"/>
</dbReference>
<name>A0A077ZGK3_TRITR</name>
<dbReference type="GO" id="GO:0006623">
    <property type="term" value="P:protein targeting to vacuole"/>
    <property type="evidence" value="ECO:0007669"/>
    <property type="project" value="TreeGrafter"/>
</dbReference>
<gene>
    <name evidence="9" type="ORF">TTRE_0000709301</name>
</gene>
<evidence type="ECO:0000256" key="1">
    <source>
        <dbReference type="ARBA" id="ARBA00004308"/>
    </source>
</evidence>
<dbReference type="GO" id="GO:0030123">
    <property type="term" value="C:AP-3 adaptor complex"/>
    <property type="evidence" value="ECO:0007669"/>
    <property type="project" value="InterPro"/>
</dbReference>
<evidence type="ECO:0000256" key="5">
    <source>
        <dbReference type="ARBA" id="ARBA00022927"/>
    </source>
</evidence>
<evidence type="ECO:0000259" key="8">
    <source>
        <dbReference type="SMART" id="SM01354"/>
    </source>
</evidence>
<dbReference type="PANTHER" id="PTHR22781:SF12">
    <property type="entry name" value="AP-3 COMPLEX SUBUNIT DELTA-1"/>
    <property type="match status" value="1"/>
</dbReference>
<dbReference type="SMART" id="SM01354">
    <property type="entry name" value="BLVR"/>
    <property type="match status" value="1"/>
</dbReference>
<keyword evidence="4" id="KW-0677">Repeat</keyword>
<dbReference type="Pfam" id="PF06375">
    <property type="entry name" value="AP3D1"/>
    <property type="match status" value="1"/>
</dbReference>
<feature type="domain" description="AP-3 complex subunit delta" evidence="8">
    <location>
        <begin position="177"/>
        <end position="315"/>
    </location>
</feature>
<dbReference type="GO" id="GO:0016182">
    <property type="term" value="P:synaptic vesicle budding from endosome"/>
    <property type="evidence" value="ECO:0007669"/>
    <property type="project" value="TreeGrafter"/>
</dbReference>
<proteinExistence type="inferred from homology"/>
<dbReference type="GO" id="GO:0043195">
    <property type="term" value="C:terminal bouton"/>
    <property type="evidence" value="ECO:0007669"/>
    <property type="project" value="TreeGrafter"/>
</dbReference>
<comment type="subcellular location">
    <subcellularLocation>
        <location evidence="1">Endomembrane system</location>
    </subcellularLocation>
</comment>
<dbReference type="Gene3D" id="1.25.10.10">
    <property type="entry name" value="Leucine-rich Repeat Variant"/>
    <property type="match status" value="1"/>
</dbReference>
<organism evidence="9 10">
    <name type="scientific">Trichuris trichiura</name>
    <name type="common">Whipworm</name>
    <name type="synonym">Trichocephalus trichiurus</name>
    <dbReference type="NCBI Taxonomy" id="36087"/>
    <lineage>
        <taxon>Eukaryota</taxon>
        <taxon>Metazoa</taxon>
        <taxon>Ecdysozoa</taxon>
        <taxon>Nematoda</taxon>
        <taxon>Enoplea</taxon>
        <taxon>Dorylaimia</taxon>
        <taxon>Trichinellida</taxon>
        <taxon>Trichuridae</taxon>
        <taxon>Trichuris</taxon>
    </lineage>
</organism>
<keyword evidence="6" id="KW-0472">Membrane</keyword>
<dbReference type="OrthoDB" id="10264595at2759"/>
<dbReference type="GO" id="GO:0006896">
    <property type="term" value="P:Golgi to vacuole transport"/>
    <property type="evidence" value="ECO:0007669"/>
    <property type="project" value="TreeGrafter"/>
</dbReference>
<accession>A0A077ZGK3</accession>
<feature type="compositionally biased region" description="Basic residues" evidence="7">
    <location>
        <begin position="259"/>
        <end position="278"/>
    </location>
</feature>